<keyword evidence="1" id="KW-0812">Transmembrane</keyword>
<feature type="transmembrane region" description="Helical" evidence="1">
    <location>
        <begin position="30"/>
        <end position="50"/>
    </location>
</feature>
<evidence type="ECO:0000313" key="3">
    <source>
        <dbReference type="Proteomes" id="UP000308652"/>
    </source>
</evidence>
<dbReference type="EMBL" id="ML213636">
    <property type="protein sequence ID" value="TFK34106.1"/>
    <property type="molecule type" value="Genomic_DNA"/>
</dbReference>
<keyword evidence="1" id="KW-0472">Membrane</keyword>
<keyword evidence="3" id="KW-1185">Reference proteome</keyword>
<proteinExistence type="predicted"/>
<accession>A0A5C3LQ25</accession>
<gene>
    <name evidence="2" type="ORF">BDQ12DRAFT_727153</name>
</gene>
<evidence type="ECO:0000313" key="2">
    <source>
        <dbReference type="EMBL" id="TFK34106.1"/>
    </source>
</evidence>
<name>A0A5C3LQ25_9AGAR</name>
<dbReference type="AlphaFoldDB" id="A0A5C3LQ25"/>
<reference evidence="2 3" key="1">
    <citation type="journal article" date="2019" name="Nat. Ecol. Evol.">
        <title>Megaphylogeny resolves global patterns of mushroom evolution.</title>
        <authorList>
            <person name="Varga T."/>
            <person name="Krizsan K."/>
            <person name="Foldi C."/>
            <person name="Dima B."/>
            <person name="Sanchez-Garcia M."/>
            <person name="Sanchez-Ramirez S."/>
            <person name="Szollosi G.J."/>
            <person name="Szarkandi J.G."/>
            <person name="Papp V."/>
            <person name="Albert L."/>
            <person name="Andreopoulos W."/>
            <person name="Angelini C."/>
            <person name="Antonin V."/>
            <person name="Barry K.W."/>
            <person name="Bougher N.L."/>
            <person name="Buchanan P."/>
            <person name="Buyck B."/>
            <person name="Bense V."/>
            <person name="Catcheside P."/>
            <person name="Chovatia M."/>
            <person name="Cooper J."/>
            <person name="Damon W."/>
            <person name="Desjardin D."/>
            <person name="Finy P."/>
            <person name="Geml J."/>
            <person name="Haridas S."/>
            <person name="Hughes K."/>
            <person name="Justo A."/>
            <person name="Karasinski D."/>
            <person name="Kautmanova I."/>
            <person name="Kiss B."/>
            <person name="Kocsube S."/>
            <person name="Kotiranta H."/>
            <person name="LaButti K.M."/>
            <person name="Lechner B.E."/>
            <person name="Liimatainen K."/>
            <person name="Lipzen A."/>
            <person name="Lukacs Z."/>
            <person name="Mihaltcheva S."/>
            <person name="Morgado L.N."/>
            <person name="Niskanen T."/>
            <person name="Noordeloos M.E."/>
            <person name="Ohm R.A."/>
            <person name="Ortiz-Santana B."/>
            <person name="Ovrebo C."/>
            <person name="Racz N."/>
            <person name="Riley R."/>
            <person name="Savchenko A."/>
            <person name="Shiryaev A."/>
            <person name="Soop K."/>
            <person name="Spirin V."/>
            <person name="Szebenyi C."/>
            <person name="Tomsovsky M."/>
            <person name="Tulloss R.E."/>
            <person name="Uehling J."/>
            <person name="Grigoriev I.V."/>
            <person name="Vagvolgyi C."/>
            <person name="Papp T."/>
            <person name="Martin F.M."/>
            <person name="Miettinen O."/>
            <person name="Hibbett D.S."/>
            <person name="Nagy L.G."/>
        </authorList>
    </citation>
    <scope>NUCLEOTIDE SEQUENCE [LARGE SCALE GENOMIC DNA]</scope>
    <source>
        <strain evidence="2 3">CBS 166.37</strain>
    </source>
</reference>
<protein>
    <submittedName>
        <fullName evidence="2">Uncharacterized protein</fullName>
    </submittedName>
</protein>
<organism evidence="2 3">
    <name type="scientific">Crucibulum laeve</name>
    <dbReference type="NCBI Taxonomy" id="68775"/>
    <lineage>
        <taxon>Eukaryota</taxon>
        <taxon>Fungi</taxon>
        <taxon>Dikarya</taxon>
        <taxon>Basidiomycota</taxon>
        <taxon>Agaricomycotina</taxon>
        <taxon>Agaricomycetes</taxon>
        <taxon>Agaricomycetidae</taxon>
        <taxon>Agaricales</taxon>
        <taxon>Agaricineae</taxon>
        <taxon>Nidulariaceae</taxon>
        <taxon>Crucibulum</taxon>
    </lineage>
</organism>
<keyword evidence="1" id="KW-1133">Transmembrane helix</keyword>
<evidence type="ECO:0000256" key="1">
    <source>
        <dbReference type="SAM" id="Phobius"/>
    </source>
</evidence>
<dbReference type="Proteomes" id="UP000308652">
    <property type="component" value="Unassembled WGS sequence"/>
</dbReference>
<sequence length="79" mass="8894">MNLISPPFSRKNSKLGCWCIILNRRSLASFFRFLSLVYLIFSPFGQFLFINANLSLAYMRSSSADADNRGEPSANTPIV</sequence>